<sequence length="425" mass="48335">MGLFNRNTDAEKRNAFNRDIIESKAEKISYWIPSFDTPENFSVYGGDKYIRNMIVMGTIARCYGRMGVVVIHNNGTLVEEIKKFRGYFPEIFNGCARNGVRVMNCNVDNTNLLYEPLYGMGIDRAVEAIYPQMPAENPSYMQQHMCTEILRKYMMILKANGEAVDLDGLLYLCNMDIQTLEKTAMQKLPQDEVRNILASFLQNNNLYLQVRADVNAFAGHLESRIWRRKKNLDEASDVSMTEAVKHRAILTVRVPSNVGVLNYLATEIRSMIDDGLEFLLVLDSVMIANSTMNKEILRQYSLPISTVITCDSIAGIFDDENDMLNSLGKMENTIIMNTPNLNVAEVYSRALGQYMRQFTTTHTGSHREAFRIMGGYDTSRDMHEELFNRVTPQEFSQLGDGAVLISRGNGGKTVKTKYVNLDYLR</sequence>
<dbReference type="RefSeq" id="WP_186847305.1">
    <property type="nucleotide sequence ID" value="NZ_JACOOX010000002.1"/>
</dbReference>
<accession>A0A8I0AMW9</accession>
<organism evidence="1 2">
    <name type="scientific">Coprococcus hominis</name>
    <name type="common">ex Liu et al. 2022</name>
    <dbReference type="NCBI Taxonomy" id="2763039"/>
    <lineage>
        <taxon>Bacteria</taxon>
        <taxon>Bacillati</taxon>
        <taxon>Bacillota</taxon>
        <taxon>Clostridia</taxon>
        <taxon>Lachnospirales</taxon>
        <taxon>Lachnospiraceae</taxon>
        <taxon>Coprococcus</taxon>
    </lineage>
</organism>
<comment type="caution">
    <text evidence="1">The sequence shown here is derived from an EMBL/GenBank/DDBJ whole genome shotgun (WGS) entry which is preliminary data.</text>
</comment>
<gene>
    <name evidence="1" type="ORF">H8S09_02525</name>
</gene>
<name>A0A8I0AMW9_9FIRM</name>
<keyword evidence="2" id="KW-1185">Reference proteome</keyword>
<proteinExistence type="predicted"/>
<protein>
    <submittedName>
        <fullName evidence="1">Uncharacterized protein</fullName>
    </submittedName>
</protein>
<reference evidence="1 2" key="1">
    <citation type="submission" date="2020-08" db="EMBL/GenBank/DDBJ databases">
        <title>Genome public.</title>
        <authorList>
            <person name="Liu C."/>
            <person name="Sun Q."/>
        </authorList>
    </citation>
    <scope>NUCLEOTIDE SEQUENCE [LARGE SCALE GENOMIC DNA]</scope>
    <source>
        <strain evidence="1 2">NSJ-10</strain>
    </source>
</reference>
<dbReference type="Proteomes" id="UP000615234">
    <property type="component" value="Unassembled WGS sequence"/>
</dbReference>
<evidence type="ECO:0000313" key="1">
    <source>
        <dbReference type="EMBL" id="MBC5661777.1"/>
    </source>
</evidence>
<dbReference type="AlphaFoldDB" id="A0A8I0AMW9"/>
<evidence type="ECO:0000313" key="2">
    <source>
        <dbReference type="Proteomes" id="UP000615234"/>
    </source>
</evidence>
<dbReference type="EMBL" id="JACOOX010000002">
    <property type="protein sequence ID" value="MBC5661777.1"/>
    <property type="molecule type" value="Genomic_DNA"/>
</dbReference>